<dbReference type="AlphaFoldDB" id="A0A7X6K638"/>
<comment type="caution">
    <text evidence="2">The sequence shown here is derived from an EMBL/GenBank/DDBJ whole genome shotgun (WGS) entry which is preliminary data.</text>
</comment>
<dbReference type="EMBL" id="JAAZSQ010000005">
    <property type="protein sequence ID" value="NKX54338.1"/>
    <property type="molecule type" value="Genomic_DNA"/>
</dbReference>
<evidence type="ECO:0000256" key="1">
    <source>
        <dbReference type="SAM" id="MobiDB-lite"/>
    </source>
</evidence>
<evidence type="ECO:0000313" key="3">
    <source>
        <dbReference type="Proteomes" id="UP000544090"/>
    </source>
</evidence>
<name>A0A7X6K638_9MICC</name>
<proteinExistence type="predicted"/>
<sequence>MVSPADEPLQEAYEADRLEQQLPVSPDEVDEDVETEGTAPVLPGGSEADRLEQQLPERSVAGRGVPQSGRAVEEGSEADRLEQAIGIPGIDEDDYPRDTED</sequence>
<dbReference type="RefSeq" id="WP_168485689.1">
    <property type="nucleotide sequence ID" value="NZ_JAAZSQ010000005.1"/>
</dbReference>
<accession>A0A7X6K638</accession>
<evidence type="ECO:0000313" key="2">
    <source>
        <dbReference type="EMBL" id="NKX54338.1"/>
    </source>
</evidence>
<feature type="compositionally biased region" description="Basic and acidic residues" evidence="1">
    <location>
        <begin position="71"/>
        <end position="82"/>
    </location>
</feature>
<reference evidence="2 3" key="1">
    <citation type="submission" date="2020-04" db="EMBL/GenBank/DDBJ databases">
        <title>Arthrobacter sp. nov.</title>
        <authorList>
            <person name="Liu S."/>
        </authorList>
    </citation>
    <scope>NUCLEOTIDE SEQUENCE [LARGE SCALE GENOMIC DNA]</scope>
    <source>
        <strain evidence="2 3">E918</strain>
    </source>
</reference>
<protein>
    <submittedName>
        <fullName evidence="2">Uncharacterized protein</fullName>
    </submittedName>
</protein>
<gene>
    <name evidence="2" type="ORF">HGG74_07210</name>
</gene>
<feature type="region of interest" description="Disordered" evidence="1">
    <location>
        <begin position="1"/>
        <end position="101"/>
    </location>
</feature>
<keyword evidence="3" id="KW-1185">Reference proteome</keyword>
<dbReference type="Proteomes" id="UP000544090">
    <property type="component" value="Unassembled WGS sequence"/>
</dbReference>
<organism evidence="2 3">
    <name type="scientific">Arthrobacter mobilis</name>
    <dbReference type="NCBI Taxonomy" id="2724944"/>
    <lineage>
        <taxon>Bacteria</taxon>
        <taxon>Bacillati</taxon>
        <taxon>Actinomycetota</taxon>
        <taxon>Actinomycetes</taxon>
        <taxon>Micrococcales</taxon>
        <taxon>Micrococcaceae</taxon>
        <taxon>Arthrobacter</taxon>
    </lineage>
</organism>